<dbReference type="PANTHER" id="PTHR43833">
    <property type="entry name" value="POTASSIUM CHANNEL PROTEIN 2-RELATED-RELATED"/>
    <property type="match status" value="1"/>
</dbReference>
<dbReference type="InterPro" id="IPR003148">
    <property type="entry name" value="RCK_N"/>
</dbReference>
<reference evidence="3 4" key="1">
    <citation type="submission" date="2020-07" db="EMBL/GenBank/DDBJ databases">
        <title>Halosimplex litoreum sp. nov. and Halosimplex rubrum sp. nov., isolated from different salt environments.</title>
        <authorList>
            <person name="Cui H."/>
        </authorList>
    </citation>
    <scope>NUCLEOTIDE SEQUENCE [LARGE SCALE GENOMIC DNA]</scope>
    <source>
        <strain evidence="3 4">R2</strain>
    </source>
</reference>
<dbReference type="RefSeq" id="WP_179919515.1">
    <property type="nucleotide sequence ID" value="NZ_CP058909.1"/>
</dbReference>
<keyword evidence="1" id="KW-1133">Transmembrane helix</keyword>
<dbReference type="Gene3D" id="3.40.50.720">
    <property type="entry name" value="NAD(P)-binding Rossmann-like Domain"/>
    <property type="match status" value="1"/>
</dbReference>
<accession>A0A7D5TC95</accession>
<proteinExistence type="predicted"/>
<evidence type="ECO:0000259" key="2">
    <source>
        <dbReference type="PROSITE" id="PS51201"/>
    </source>
</evidence>
<name>A0A7D5TC95_9EURY</name>
<evidence type="ECO:0000313" key="4">
    <source>
        <dbReference type="Proteomes" id="UP000509346"/>
    </source>
</evidence>
<keyword evidence="1" id="KW-0812">Transmembrane</keyword>
<dbReference type="OrthoDB" id="43518at2157"/>
<dbReference type="GO" id="GO:0006813">
    <property type="term" value="P:potassium ion transport"/>
    <property type="evidence" value="ECO:0007669"/>
    <property type="project" value="InterPro"/>
</dbReference>
<dbReference type="AlphaFoldDB" id="A0A7D5TC95"/>
<feature type="domain" description="RCK N-terminal" evidence="2">
    <location>
        <begin position="119"/>
        <end position="236"/>
    </location>
</feature>
<dbReference type="EMBL" id="CP058909">
    <property type="protein sequence ID" value="QLH84430.1"/>
    <property type="molecule type" value="Genomic_DNA"/>
</dbReference>
<dbReference type="GeneID" id="56085630"/>
<gene>
    <name evidence="3" type="ORF">HZS54_23535</name>
</gene>
<dbReference type="KEGG" id="hpel:HZS54_23535"/>
<feature type="transmembrane region" description="Helical" evidence="1">
    <location>
        <begin position="22"/>
        <end position="52"/>
    </location>
</feature>
<dbReference type="SUPFAM" id="SSF51735">
    <property type="entry name" value="NAD(P)-binding Rossmann-fold domains"/>
    <property type="match status" value="1"/>
</dbReference>
<dbReference type="InterPro" id="IPR036291">
    <property type="entry name" value="NAD(P)-bd_dom_sf"/>
</dbReference>
<keyword evidence="4" id="KW-1185">Reference proteome</keyword>
<dbReference type="PROSITE" id="PS51201">
    <property type="entry name" value="RCK_N"/>
    <property type="match status" value="1"/>
</dbReference>
<dbReference type="InterPro" id="IPR050721">
    <property type="entry name" value="Trk_Ktr_HKT_K-transport"/>
</dbReference>
<evidence type="ECO:0000256" key="1">
    <source>
        <dbReference type="SAM" id="Phobius"/>
    </source>
</evidence>
<organism evidence="3 4">
    <name type="scientific">Halosimplex pelagicum</name>
    <dbReference type="NCBI Taxonomy" id="869886"/>
    <lineage>
        <taxon>Archaea</taxon>
        <taxon>Methanobacteriati</taxon>
        <taxon>Methanobacteriota</taxon>
        <taxon>Stenosarchaea group</taxon>
        <taxon>Halobacteria</taxon>
        <taxon>Halobacteriales</taxon>
        <taxon>Haloarculaceae</taxon>
        <taxon>Halosimplex</taxon>
    </lineage>
</organism>
<keyword evidence="1" id="KW-0472">Membrane</keyword>
<sequence length="249" mass="26364">MAGEYVRALLGRPLARRVGRPVAAFAALVVAGVVGFGALAGVGVIEALFWLLDPTSIEIFIESHDAPARSLRAFALVVESGLILSGLWIGETVVSATFGGRIGTELRQMQVERTIENTDGHVVVCGYGTFGKTVARRLRDRDRPVVVVETGDGQYERALDDGLLAVQGDARREELLVEAGAERADAVVGAVDDANVNIQVAITTGELAPEARVVVRAGDEMYESVARRAGADEVIVPEVVSGEQVTTTL</sequence>
<dbReference type="Pfam" id="PF02254">
    <property type="entry name" value="TrkA_N"/>
    <property type="match status" value="1"/>
</dbReference>
<protein>
    <submittedName>
        <fullName evidence="3">NAD-binding protein</fullName>
    </submittedName>
</protein>
<dbReference type="Proteomes" id="UP000509346">
    <property type="component" value="Chromosome"/>
</dbReference>
<evidence type="ECO:0000313" key="3">
    <source>
        <dbReference type="EMBL" id="QLH84430.1"/>
    </source>
</evidence>